<evidence type="ECO:0000256" key="2">
    <source>
        <dbReference type="ARBA" id="ARBA00022798"/>
    </source>
</evidence>
<keyword evidence="2" id="KW-0319">Glycerol metabolism</keyword>
<keyword evidence="4" id="KW-0472">Membrane</keyword>
<dbReference type="EMBL" id="JALJOR010000011">
    <property type="protein sequence ID" value="KAK9809143.1"/>
    <property type="molecule type" value="Genomic_DNA"/>
</dbReference>
<dbReference type="SUPFAM" id="SSF51695">
    <property type="entry name" value="PLC-like phosphodiesterases"/>
    <property type="match status" value="1"/>
</dbReference>
<gene>
    <name evidence="6" type="ORF">WJX72_010116</name>
</gene>
<dbReference type="AlphaFoldDB" id="A0AAW1PKK6"/>
<dbReference type="InterPro" id="IPR030395">
    <property type="entry name" value="GP_PDE_dom"/>
</dbReference>
<dbReference type="GO" id="GO:0006071">
    <property type="term" value="P:glycerol metabolic process"/>
    <property type="evidence" value="ECO:0007669"/>
    <property type="project" value="UniProtKB-KW"/>
</dbReference>
<dbReference type="InterPro" id="IPR017946">
    <property type="entry name" value="PLC-like_Pdiesterase_TIM-brl"/>
</dbReference>
<dbReference type="PANTHER" id="PTHR46211">
    <property type="entry name" value="GLYCEROPHOSPHORYL DIESTER PHOSPHODIESTERASE"/>
    <property type="match status" value="1"/>
</dbReference>
<keyword evidence="4" id="KW-0812">Transmembrane</keyword>
<dbReference type="GO" id="GO:0008889">
    <property type="term" value="F:glycerophosphodiester phosphodiesterase activity"/>
    <property type="evidence" value="ECO:0007669"/>
    <property type="project" value="UniProtKB-EC"/>
</dbReference>
<dbReference type="PROSITE" id="PS51704">
    <property type="entry name" value="GP_PDE"/>
    <property type="match status" value="1"/>
</dbReference>
<evidence type="ECO:0000313" key="7">
    <source>
        <dbReference type="Proteomes" id="UP001489004"/>
    </source>
</evidence>
<sequence>MLLQKQLRRVALDVQHDCGRLVANPAVAGSSPAYDSPTYRPMPARRGRSGRRWGVLHFVAASVMVMLVLFWVLFWLQTGATSIAHPPLDFGKPAAAEALLPKLSPTACKQADRLRVCSHRAAAAELGLEDGSLQALRALWNYGIRCFDMDFVMTSDRLLLATHPDRLQAAMPNNNPIGIVKHNLHKHSLAQIRSLGAREKSFPTVHQLIEEFATLIQQDSHSNQAHYAGDLRKAPLLFMDLKGGAFNSESIAGIARFARHLGIASHLALFVLSEQHQDELAKGHAWDGPLIRGFMDLQNLANGTVVPAKPLVNAQVMSPFALLGPSIKLSREFYMQAYALGKPVFPWVVDTPKTLQWALEMQVDGAISNEPMQLGQMLERWRRRCKQDRRTGPG</sequence>
<accession>A0AAW1PKK6</accession>
<dbReference type="PANTHER" id="PTHR46211:SF14">
    <property type="entry name" value="GLYCEROPHOSPHODIESTER PHOSPHODIESTERASE"/>
    <property type="match status" value="1"/>
</dbReference>
<protein>
    <recommendedName>
        <fullName evidence="1">glycerophosphodiester phosphodiesterase</fullName>
        <ecNumber evidence="1">3.1.4.46</ecNumber>
    </recommendedName>
</protein>
<dbReference type="Gene3D" id="3.20.20.190">
    <property type="entry name" value="Phosphatidylinositol (PI) phosphodiesterase"/>
    <property type="match status" value="1"/>
</dbReference>
<keyword evidence="4" id="KW-1133">Transmembrane helix</keyword>
<evidence type="ECO:0000256" key="1">
    <source>
        <dbReference type="ARBA" id="ARBA00012247"/>
    </source>
</evidence>
<organism evidence="6 7">
    <name type="scientific">[Myrmecia] bisecta</name>
    <dbReference type="NCBI Taxonomy" id="41462"/>
    <lineage>
        <taxon>Eukaryota</taxon>
        <taxon>Viridiplantae</taxon>
        <taxon>Chlorophyta</taxon>
        <taxon>core chlorophytes</taxon>
        <taxon>Trebouxiophyceae</taxon>
        <taxon>Trebouxiales</taxon>
        <taxon>Trebouxiaceae</taxon>
        <taxon>Myrmecia</taxon>
    </lineage>
</organism>
<reference evidence="6 7" key="1">
    <citation type="journal article" date="2024" name="Nat. Commun.">
        <title>Phylogenomics reveals the evolutionary origins of lichenization in chlorophyte algae.</title>
        <authorList>
            <person name="Puginier C."/>
            <person name="Libourel C."/>
            <person name="Otte J."/>
            <person name="Skaloud P."/>
            <person name="Haon M."/>
            <person name="Grisel S."/>
            <person name="Petersen M."/>
            <person name="Berrin J.G."/>
            <person name="Delaux P.M."/>
            <person name="Dal Grande F."/>
            <person name="Keller J."/>
        </authorList>
    </citation>
    <scope>NUCLEOTIDE SEQUENCE [LARGE SCALE GENOMIC DNA]</scope>
    <source>
        <strain evidence="6 7">SAG 2043</strain>
    </source>
</reference>
<proteinExistence type="predicted"/>
<evidence type="ECO:0000256" key="4">
    <source>
        <dbReference type="SAM" id="Phobius"/>
    </source>
</evidence>
<dbReference type="GO" id="GO:0006629">
    <property type="term" value="P:lipid metabolic process"/>
    <property type="evidence" value="ECO:0007669"/>
    <property type="project" value="InterPro"/>
</dbReference>
<feature type="transmembrane region" description="Helical" evidence="4">
    <location>
        <begin position="55"/>
        <end position="76"/>
    </location>
</feature>
<comment type="catalytic activity">
    <reaction evidence="3">
        <text>a sn-glycero-3-phosphodiester + H2O = an alcohol + sn-glycerol 3-phosphate + H(+)</text>
        <dbReference type="Rhea" id="RHEA:12969"/>
        <dbReference type="ChEBI" id="CHEBI:15377"/>
        <dbReference type="ChEBI" id="CHEBI:15378"/>
        <dbReference type="ChEBI" id="CHEBI:30879"/>
        <dbReference type="ChEBI" id="CHEBI:57597"/>
        <dbReference type="ChEBI" id="CHEBI:83408"/>
        <dbReference type="EC" id="3.1.4.46"/>
    </reaction>
</comment>
<dbReference type="Proteomes" id="UP001489004">
    <property type="component" value="Unassembled WGS sequence"/>
</dbReference>
<evidence type="ECO:0000313" key="6">
    <source>
        <dbReference type="EMBL" id="KAK9809143.1"/>
    </source>
</evidence>
<feature type="domain" description="GP-PDE" evidence="5">
    <location>
        <begin position="114"/>
        <end position="378"/>
    </location>
</feature>
<dbReference type="EC" id="3.1.4.46" evidence="1"/>
<keyword evidence="7" id="KW-1185">Reference proteome</keyword>
<evidence type="ECO:0000256" key="3">
    <source>
        <dbReference type="ARBA" id="ARBA00047512"/>
    </source>
</evidence>
<name>A0AAW1PKK6_9CHLO</name>
<comment type="caution">
    <text evidence="6">The sequence shown here is derived from an EMBL/GenBank/DDBJ whole genome shotgun (WGS) entry which is preliminary data.</text>
</comment>
<evidence type="ECO:0000259" key="5">
    <source>
        <dbReference type="PROSITE" id="PS51704"/>
    </source>
</evidence>